<organism evidence="2 3">
    <name type="scientific">Dactylosporangium matsuzakiense</name>
    <dbReference type="NCBI Taxonomy" id="53360"/>
    <lineage>
        <taxon>Bacteria</taxon>
        <taxon>Bacillati</taxon>
        <taxon>Actinomycetota</taxon>
        <taxon>Actinomycetes</taxon>
        <taxon>Micromonosporales</taxon>
        <taxon>Micromonosporaceae</taxon>
        <taxon>Dactylosporangium</taxon>
    </lineage>
</organism>
<gene>
    <name evidence="2" type="ORF">GCM10017581_022020</name>
</gene>
<comment type="caution">
    <text evidence="2">The sequence shown here is derived from an EMBL/GenBank/DDBJ whole genome shotgun (WGS) entry which is preliminary data.</text>
</comment>
<dbReference type="EMBL" id="BSFP01000008">
    <property type="protein sequence ID" value="GLL00462.1"/>
    <property type="molecule type" value="Genomic_DNA"/>
</dbReference>
<dbReference type="Proteomes" id="UP001143480">
    <property type="component" value="Unassembled WGS sequence"/>
</dbReference>
<dbReference type="Pfam" id="PF11209">
    <property type="entry name" value="LmeA"/>
    <property type="match status" value="1"/>
</dbReference>
<evidence type="ECO:0000313" key="3">
    <source>
        <dbReference type="Proteomes" id="UP001143480"/>
    </source>
</evidence>
<dbReference type="RefSeq" id="WP_223100921.1">
    <property type="nucleotide sequence ID" value="NZ_BAAAXA010000001.1"/>
</dbReference>
<dbReference type="AlphaFoldDB" id="A0A9W6NL31"/>
<name>A0A9W6NL31_9ACTN</name>
<proteinExistence type="predicted"/>
<protein>
    <recommendedName>
        <fullName evidence="4">DUF2993 family protein</fullName>
    </recommendedName>
</protein>
<keyword evidence="3" id="KW-1185">Reference proteome</keyword>
<accession>A0A9W6NL31</accession>
<reference evidence="2" key="1">
    <citation type="journal article" date="2014" name="Int. J. Syst. Evol. Microbiol.">
        <title>Complete genome sequence of Corynebacterium casei LMG S-19264T (=DSM 44701T), isolated from a smear-ripened cheese.</title>
        <authorList>
            <consortium name="US DOE Joint Genome Institute (JGI-PGF)"/>
            <person name="Walter F."/>
            <person name="Albersmeier A."/>
            <person name="Kalinowski J."/>
            <person name="Ruckert C."/>
        </authorList>
    </citation>
    <scope>NUCLEOTIDE SEQUENCE</scope>
    <source>
        <strain evidence="2">VKM Ac-1321</strain>
    </source>
</reference>
<sequence>MAATRGAKIGIVLVVLAIILVGVFIVVDRIAAGAADDRITQETKTQLAANNVKYEGEPDVDITGFPFLTQVIAGEYKKITISLTKPQVNNVKLDTLTVEARSVKADARDLMNGKGDVVAGVVTGNATMGWDNVRPLLEVAGLPSGVDPSNVDLKVVDNKIEMRVPLSFQGIKVTLIAKGAMVVETGKVRLKLESVTTDKGNLPQQVNNLIKQYQSKLQVTVKLPGLPYNLVVNSVTTTDTGLQVTASAADVKLTSQ</sequence>
<evidence type="ECO:0008006" key="4">
    <source>
        <dbReference type="Google" id="ProtNLM"/>
    </source>
</evidence>
<evidence type="ECO:0000256" key="1">
    <source>
        <dbReference type="SAM" id="Phobius"/>
    </source>
</evidence>
<dbReference type="InterPro" id="IPR021373">
    <property type="entry name" value="DUF2993"/>
</dbReference>
<evidence type="ECO:0000313" key="2">
    <source>
        <dbReference type="EMBL" id="GLL00462.1"/>
    </source>
</evidence>
<keyword evidence="1" id="KW-1133">Transmembrane helix</keyword>
<reference evidence="2" key="2">
    <citation type="submission" date="2023-01" db="EMBL/GenBank/DDBJ databases">
        <authorList>
            <person name="Sun Q."/>
            <person name="Evtushenko L."/>
        </authorList>
    </citation>
    <scope>NUCLEOTIDE SEQUENCE</scope>
    <source>
        <strain evidence="2">VKM Ac-1321</strain>
    </source>
</reference>
<keyword evidence="1" id="KW-0472">Membrane</keyword>
<feature type="transmembrane region" description="Helical" evidence="1">
    <location>
        <begin position="7"/>
        <end position="27"/>
    </location>
</feature>
<keyword evidence="1" id="KW-0812">Transmembrane</keyword>